<dbReference type="InParanoid" id="S8EIB4"/>
<name>S8EIB4_FOMSC</name>
<reference evidence="2 3" key="1">
    <citation type="journal article" date="2012" name="Science">
        <title>The Paleozoic origin of enzymatic lignin decomposition reconstructed from 31 fungal genomes.</title>
        <authorList>
            <person name="Floudas D."/>
            <person name="Binder M."/>
            <person name="Riley R."/>
            <person name="Barry K."/>
            <person name="Blanchette R.A."/>
            <person name="Henrissat B."/>
            <person name="Martinez A.T."/>
            <person name="Otillar R."/>
            <person name="Spatafora J.W."/>
            <person name="Yadav J.S."/>
            <person name="Aerts A."/>
            <person name="Benoit I."/>
            <person name="Boyd A."/>
            <person name="Carlson A."/>
            <person name="Copeland A."/>
            <person name="Coutinho P.M."/>
            <person name="de Vries R.P."/>
            <person name="Ferreira P."/>
            <person name="Findley K."/>
            <person name="Foster B."/>
            <person name="Gaskell J."/>
            <person name="Glotzer D."/>
            <person name="Gorecki P."/>
            <person name="Heitman J."/>
            <person name="Hesse C."/>
            <person name="Hori C."/>
            <person name="Igarashi K."/>
            <person name="Jurgens J.A."/>
            <person name="Kallen N."/>
            <person name="Kersten P."/>
            <person name="Kohler A."/>
            <person name="Kuees U."/>
            <person name="Kumar T.K.A."/>
            <person name="Kuo A."/>
            <person name="LaButti K."/>
            <person name="Larrondo L.F."/>
            <person name="Lindquist E."/>
            <person name="Ling A."/>
            <person name="Lombard V."/>
            <person name="Lucas S."/>
            <person name="Lundell T."/>
            <person name="Martin R."/>
            <person name="McLaughlin D.J."/>
            <person name="Morgenstern I."/>
            <person name="Morin E."/>
            <person name="Murat C."/>
            <person name="Nagy L.G."/>
            <person name="Nolan M."/>
            <person name="Ohm R.A."/>
            <person name="Patyshakuliyeva A."/>
            <person name="Rokas A."/>
            <person name="Ruiz-Duenas F.J."/>
            <person name="Sabat G."/>
            <person name="Salamov A."/>
            <person name="Samejima M."/>
            <person name="Schmutz J."/>
            <person name="Slot J.C."/>
            <person name="St John F."/>
            <person name="Stenlid J."/>
            <person name="Sun H."/>
            <person name="Sun S."/>
            <person name="Syed K."/>
            <person name="Tsang A."/>
            <person name="Wiebenga A."/>
            <person name="Young D."/>
            <person name="Pisabarro A."/>
            <person name="Eastwood D.C."/>
            <person name="Martin F."/>
            <person name="Cullen D."/>
            <person name="Grigoriev I.V."/>
            <person name="Hibbett D.S."/>
        </authorList>
    </citation>
    <scope>NUCLEOTIDE SEQUENCE</scope>
    <source>
        <strain evidence="3">FP-58527</strain>
    </source>
</reference>
<evidence type="ECO:0000259" key="1">
    <source>
        <dbReference type="SMART" id="SM00225"/>
    </source>
</evidence>
<evidence type="ECO:0000313" key="2">
    <source>
        <dbReference type="EMBL" id="EPT03044.1"/>
    </source>
</evidence>
<dbReference type="SMART" id="SM00225">
    <property type="entry name" value="BTB"/>
    <property type="match status" value="1"/>
</dbReference>
<dbReference type="STRING" id="743788.S8EIB4"/>
<keyword evidence="3" id="KW-1185">Reference proteome</keyword>
<gene>
    <name evidence="2" type="ORF">FOMPIDRAFT_1117218</name>
</gene>
<protein>
    <recommendedName>
        <fullName evidence="1">BTB domain-containing protein</fullName>
    </recommendedName>
</protein>
<accession>S8EIB4</accession>
<dbReference type="InterPro" id="IPR000210">
    <property type="entry name" value="BTB/POZ_dom"/>
</dbReference>
<dbReference type="OrthoDB" id="3357985at2759"/>
<dbReference type="Pfam" id="PF00651">
    <property type="entry name" value="BTB"/>
    <property type="match status" value="1"/>
</dbReference>
<dbReference type="InterPro" id="IPR011333">
    <property type="entry name" value="SKP1/BTB/POZ_sf"/>
</dbReference>
<dbReference type="EMBL" id="KE504132">
    <property type="protein sequence ID" value="EPT03044.1"/>
    <property type="molecule type" value="Genomic_DNA"/>
</dbReference>
<dbReference type="Gene3D" id="3.30.710.10">
    <property type="entry name" value="Potassium Channel Kv1.1, Chain A"/>
    <property type="match status" value="1"/>
</dbReference>
<sequence>MSSYRRDAPAPFNNPRADIILRTSDRVDYRVRSSILAEASPVFEDMLDIAKEAAEEELRKAGTPIIVITETSDVIDLVLRLCYPVPAPEFKTMAQVRGVLATLDKYLMESLVDGVKKQLTNFALPGGHPLLVYATAYCYGYEDVALVAARQAILEFDEVEAPLQDEYIPELEELTAGAYYRLLEF</sequence>
<dbReference type="Proteomes" id="UP000015241">
    <property type="component" value="Unassembled WGS sequence"/>
</dbReference>
<feature type="non-terminal residue" evidence="2">
    <location>
        <position position="185"/>
    </location>
</feature>
<evidence type="ECO:0000313" key="3">
    <source>
        <dbReference type="Proteomes" id="UP000015241"/>
    </source>
</evidence>
<proteinExistence type="predicted"/>
<dbReference type="AlphaFoldDB" id="S8EIB4"/>
<organism evidence="2 3">
    <name type="scientific">Fomitopsis schrenkii</name>
    <name type="common">Brown rot fungus</name>
    <dbReference type="NCBI Taxonomy" id="2126942"/>
    <lineage>
        <taxon>Eukaryota</taxon>
        <taxon>Fungi</taxon>
        <taxon>Dikarya</taxon>
        <taxon>Basidiomycota</taxon>
        <taxon>Agaricomycotina</taxon>
        <taxon>Agaricomycetes</taxon>
        <taxon>Polyporales</taxon>
        <taxon>Fomitopsis</taxon>
    </lineage>
</organism>
<dbReference type="HOGENOM" id="CLU_052397_3_0_1"/>
<feature type="domain" description="BTB" evidence="1">
    <location>
        <begin position="17"/>
        <end position="123"/>
    </location>
</feature>